<dbReference type="EMBL" id="LT841305">
    <property type="protein sequence ID" value="SMH64705.1"/>
    <property type="molecule type" value="Genomic_DNA"/>
</dbReference>
<reference evidence="1" key="2">
    <citation type="submission" date="2014-07" db="EMBL/GenBank/DDBJ databases">
        <title>Initial genome analysis of the psychrotolerant acidophile Acidithiobacillus ferrivorans CF27: insights into iron and sulfur oxidation pathways and into biofilm formation.</title>
        <authorList>
            <person name="Talla E."/>
            <person name="Hedrich S."/>
            <person name="Mangenot S."/>
            <person name="Ji B."/>
            <person name="Johnson D.B."/>
            <person name="Barbe V."/>
            <person name="Bonnefoy V."/>
        </authorList>
    </citation>
    <scope>NUCLEOTIDE SEQUENCE [LARGE SCALE GENOMIC DNA]</scope>
    <source>
        <strain evidence="1">CF27</strain>
    </source>
</reference>
<name>A0A060UVT3_9PROT</name>
<evidence type="ECO:0000313" key="3">
    <source>
        <dbReference type="Proteomes" id="UP000193925"/>
    </source>
</evidence>
<dbReference type="AlphaFoldDB" id="A0A060UVT3"/>
<sequence>MKKVLILTRHTDALARAICQNIPGDEMVTAASPDHIIQPSNFSKYDTFNGECRPERHYHIKPKLTISRHNNQSVRRKYRKA</sequence>
<keyword evidence="3" id="KW-1185">Reference proteome</keyword>
<gene>
    <name evidence="2" type="ORF">AFERRI_10739</name>
    <name evidence="1" type="ORF">AFERRI_400460</name>
</gene>
<protein>
    <submittedName>
        <fullName evidence="1">Uncharacterized protein</fullName>
    </submittedName>
</protein>
<dbReference type="Proteomes" id="UP000193925">
    <property type="component" value="Chromosome AFERRI"/>
</dbReference>
<organism evidence="1">
    <name type="scientific">Acidithiobacillus ferrivorans</name>
    <dbReference type="NCBI Taxonomy" id="160808"/>
    <lineage>
        <taxon>Bacteria</taxon>
        <taxon>Pseudomonadati</taxon>
        <taxon>Pseudomonadota</taxon>
        <taxon>Acidithiobacillia</taxon>
        <taxon>Acidithiobacillales</taxon>
        <taxon>Acidithiobacillaceae</taxon>
        <taxon>Acidithiobacillus</taxon>
    </lineage>
</organism>
<accession>A0A060UVT3</accession>
<reference evidence="2 3" key="3">
    <citation type="submission" date="2017-03" db="EMBL/GenBank/DDBJ databases">
        <authorList>
            <person name="Regsiter A."/>
            <person name="William W."/>
        </authorList>
    </citation>
    <scope>NUCLEOTIDE SEQUENCE [LARGE SCALE GENOMIC DNA]</scope>
    <source>
        <strain evidence="2">PRJEB5721</strain>
    </source>
</reference>
<evidence type="ECO:0000313" key="2">
    <source>
        <dbReference type="EMBL" id="SMH64705.1"/>
    </source>
</evidence>
<dbReference type="RefSeq" id="WP_035193242.1">
    <property type="nucleotide sequence ID" value="NZ_CCCS020000035.1"/>
</dbReference>
<evidence type="ECO:0000313" key="1">
    <source>
        <dbReference type="EMBL" id="CDQ10679.1"/>
    </source>
</evidence>
<proteinExistence type="predicted"/>
<dbReference type="EMBL" id="CCCS020000035">
    <property type="protein sequence ID" value="CDQ10679.1"/>
    <property type="molecule type" value="Genomic_DNA"/>
</dbReference>
<reference evidence="1" key="1">
    <citation type="submission" date="2014-03" db="EMBL/GenBank/DDBJ databases">
        <authorList>
            <person name="Genoscope - CEA"/>
        </authorList>
    </citation>
    <scope>NUCLEOTIDE SEQUENCE [LARGE SCALE GENOMIC DNA]</scope>
    <source>
        <strain evidence="1">CF27</strain>
    </source>
</reference>